<gene>
    <name evidence="1" type="ORF">DFQ10_104154</name>
</gene>
<organism evidence="1 2">
    <name type="scientific">Winogradskyella eximia</name>
    <dbReference type="NCBI Taxonomy" id="262006"/>
    <lineage>
        <taxon>Bacteria</taxon>
        <taxon>Pseudomonadati</taxon>
        <taxon>Bacteroidota</taxon>
        <taxon>Flavobacteriia</taxon>
        <taxon>Flavobacteriales</taxon>
        <taxon>Flavobacteriaceae</taxon>
        <taxon>Winogradskyella</taxon>
    </lineage>
</organism>
<evidence type="ECO:0008006" key="3">
    <source>
        <dbReference type="Google" id="ProtNLM"/>
    </source>
</evidence>
<dbReference type="PROSITE" id="PS51257">
    <property type="entry name" value="PROKAR_LIPOPROTEIN"/>
    <property type="match status" value="1"/>
</dbReference>
<sequence>MVLKLMEFYLNNKILGIVVFLFLTLFSCKNKDKAIEEPTKKIVEYDMYQPSEMAGFMNAMYAYNQQLKAQIVAGETPARLPLDLLKLHSAEMTDGKSRTENWQSFVNVFIESQEAIVDTLSNIELKERYNAAINNCLNCHKTECTGPIPKIKKLLIQ</sequence>
<dbReference type="EMBL" id="QRDV01000004">
    <property type="protein sequence ID" value="RED43963.1"/>
    <property type="molecule type" value="Genomic_DNA"/>
</dbReference>
<evidence type="ECO:0000313" key="2">
    <source>
        <dbReference type="Proteomes" id="UP000256980"/>
    </source>
</evidence>
<dbReference type="Proteomes" id="UP000256980">
    <property type="component" value="Unassembled WGS sequence"/>
</dbReference>
<evidence type="ECO:0000313" key="1">
    <source>
        <dbReference type="EMBL" id="RED43963.1"/>
    </source>
</evidence>
<name>A0A3D9H389_9FLAO</name>
<keyword evidence="2" id="KW-1185">Reference proteome</keyword>
<comment type="caution">
    <text evidence="1">The sequence shown here is derived from an EMBL/GenBank/DDBJ whole genome shotgun (WGS) entry which is preliminary data.</text>
</comment>
<dbReference type="AlphaFoldDB" id="A0A3D9H389"/>
<protein>
    <recommendedName>
        <fullName evidence="3">Cytochrome c</fullName>
    </recommendedName>
</protein>
<accession>A0A3D9H389</accession>
<proteinExistence type="predicted"/>
<reference evidence="1 2" key="1">
    <citation type="submission" date="2018-07" db="EMBL/GenBank/DDBJ databases">
        <title>Genomic Encyclopedia of Type Strains, Phase III (KMG-III): the genomes of soil and plant-associated and newly described type strains.</title>
        <authorList>
            <person name="Whitman W."/>
        </authorList>
    </citation>
    <scope>NUCLEOTIDE SEQUENCE [LARGE SCALE GENOMIC DNA]</scope>
    <source>
        <strain evidence="1 2">CECT 7946</strain>
    </source>
</reference>